<dbReference type="STRING" id="158441.A0A226F162"/>
<sequence>MVWGVHATFSPVSAGFMENDTRHPSQIFLDVPLAPGYLMYLAKADIDIFNFLESYKIKKDEKISTALELYIQDFSEASANYFNARRIGRTSWYAATEVVKCPISVYRMVRRFVMQLKDATKEFESVGNQDIPPKISNLLSLVAYPTLDDFHETMESILNLQQFYGLKPSKLVHGRILTIQANASLNAIHALEIGKFALSKKQYTLSLSWLYAAKDLYRDAGMTSSVEIDTLVTKLVDQHDTDYDSELSTGLYFFEEKLSNNMSARTMREVKMKNYYGIAPSGHESYQGDVAYYNLLNICNGNEFVPESVKKTLFCRLETKQNPYFAINPIKMEVLSHDPYAVMMHKVFPKYYFRSTWSSSASAAVVKSSVSLASLELEAAGLSKMSHEASDPRPGSTYRIVAAINKAHFKDTALHPGLVSKMEFLTKVKIKGKASDTYVINSYLHGAPAIMHCDHLYGLDDYGLPTKGHRLSSIVLYMTDVEEGGGTAFPNLGFRTYAEAGSMLYW</sequence>
<evidence type="ECO:0000259" key="1">
    <source>
        <dbReference type="Pfam" id="PF08336"/>
    </source>
</evidence>
<dbReference type="Gene3D" id="1.25.40.10">
    <property type="entry name" value="Tetratricopeptide repeat domain"/>
    <property type="match status" value="1"/>
</dbReference>
<organism evidence="2 3">
    <name type="scientific">Folsomia candida</name>
    <name type="common">Springtail</name>
    <dbReference type="NCBI Taxonomy" id="158441"/>
    <lineage>
        <taxon>Eukaryota</taxon>
        <taxon>Metazoa</taxon>
        <taxon>Ecdysozoa</taxon>
        <taxon>Arthropoda</taxon>
        <taxon>Hexapoda</taxon>
        <taxon>Collembola</taxon>
        <taxon>Entomobryomorpha</taxon>
        <taxon>Isotomoidea</taxon>
        <taxon>Isotomidae</taxon>
        <taxon>Proisotominae</taxon>
        <taxon>Folsomia</taxon>
    </lineage>
</organism>
<reference evidence="2 3" key="1">
    <citation type="submission" date="2015-12" db="EMBL/GenBank/DDBJ databases">
        <title>The genome of Folsomia candida.</title>
        <authorList>
            <person name="Faddeeva A."/>
            <person name="Derks M.F."/>
            <person name="Anvar Y."/>
            <person name="Smit S."/>
            <person name="Van Straalen N."/>
            <person name="Roelofs D."/>
        </authorList>
    </citation>
    <scope>NUCLEOTIDE SEQUENCE [LARGE SCALE GENOMIC DNA]</scope>
    <source>
        <strain evidence="2 3">VU population</strain>
        <tissue evidence="2">Whole body</tissue>
    </source>
</reference>
<dbReference type="GO" id="GO:0004656">
    <property type="term" value="F:procollagen-proline 4-dioxygenase activity"/>
    <property type="evidence" value="ECO:0007669"/>
    <property type="project" value="InterPro"/>
</dbReference>
<dbReference type="InterPro" id="IPR011990">
    <property type="entry name" value="TPR-like_helical_dom_sf"/>
</dbReference>
<name>A0A226F162_FOLCA</name>
<dbReference type="InterPro" id="IPR013547">
    <property type="entry name" value="P4H_N"/>
</dbReference>
<dbReference type="Proteomes" id="UP000198287">
    <property type="component" value="Unassembled WGS sequence"/>
</dbReference>
<feature type="domain" description="Prolyl 4-hydroxylase N-terminal" evidence="1">
    <location>
        <begin position="41"/>
        <end position="176"/>
    </location>
</feature>
<dbReference type="Gene3D" id="2.60.120.620">
    <property type="entry name" value="q2cbj1_9rhob like domain"/>
    <property type="match status" value="1"/>
</dbReference>
<gene>
    <name evidence="2" type="ORF">Fcan01_00404</name>
</gene>
<dbReference type="OMA" id="SAGFMEN"/>
<dbReference type="OrthoDB" id="420380at2759"/>
<dbReference type="GO" id="GO:0005783">
    <property type="term" value="C:endoplasmic reticulum"/>
    <property type="evidence" value="ECO:0007669"/>
    <property type="project" value="InterPro"/>
</dbReference>
<evidence type="ECO:0000313" key="2">
    <source>
        <dbReference type="EMBL" id="OXA63218.1"/>
    </source>
</evidence>
<proteinExistence type="predicted"/>
<keyword evidence="3" id="KW-1185">Reference proteome</keyword>
<dbReference type="EMBL" id="LNIX01000001">
    <property type="protein sequence ID" value="OXA63218.1"/>
    <property type="molecule type" value="Genomic_DNA"/>
</dbReference>
<protein>
    <submittedName>
        <fullName evidence="2">Prolyl 4-hydroxylase subunit alpha-2</fullName>
    </submittedName>
</protein>
<accession>A0A226F162</accession>
<dbReference type="AlphaFoldDB" id="A0A226F162"/>
<dbReference type="Pfam" id="PF08336">
    <property type="entry name" value="P4Ha_N"/>
    <property type="match status" value="1"/>
</dbReference>
<comment type="caution">
    <text evidence="2">The sequence shown here is derived from an EMBL/GenBank/DDBJ whole genome shotgun (WGS) entry which is preliminary data.</text>
</comment>
<evidence type="ECO:0000313" key="3">
    <source>
        <dbReference type="Proteomes" id="UP000198287"/>
    </source>
</evidence>